<keyword evidence="2" id="KW-1133">Transmembrane helix</keyword>
<name>A0A9W6KEB7_9ACTN</name>
<evidence type="ECO:0000256" key="1">
    <source>
        <dbReference type="SAM" id="MobiDB-lite"/>
    </source>
</evidence>
<sequence>MNDEEVEDRLRDALRQFAGDAPPGATMLTSVTTESARRGRRSRLTTFASGAAALVAIGAALPFALRGGPGPALEGVPQLPAAAPTASWSSPAVRRSATPWASAAAPALVPSTVPGAVLFPFSGPTGDGFGEPMVTLTGGRPTVAQTLPGGEPVTVTLYDGDPGRPTATAEGRPARVNGQAATAYVWSDADPAGSDGEKRQSLVWHPAGQSWLRIDADQGVDPTLLTKYADAMVPGGLKGEAPFTFKLMPSGWTVDNIGPAAVTFAPPGVQPDAGYVNKITVMLDEASGLEPKLAGPQTVEIRDGEVTAWLTTADDGQFLQVPVAGGRSLLVQIGPKAALPQELLLRFAEGIGVTAAARVSHG</sequence>
<reference evidence="3" key="2">
    <citation type="submission" date="2023-01" db="EMBL/GenBank/DDBJ databases">
        <authorList>
            <person name="Sun Q."/>
            <person name="Evtushenko L."/>
        </authorList>
    </citation>
    <scope>NUCLEOTIDE SEQUENCE</scope>
    <source>
        <strain evidence="3">VKM Ac-1321</strain>
    </source>
</reference>
<evidence type="ECO:0000313" key="3">
    <source>
        <dbReference type="EMBL" id="GLK99947.1"/>
    </source>
</evidence>
<dbReference type="EMBL" id="BSFP01000006">
    <property type="protein sequence ID" value="GLK99947.1"/>
    <property type="molecule type" value="Genomic_DNA"/>
</dbReference>
<dbReference type="AlphaFoldDB" id="A0A9W6KEB7"/>
<keyword evidence="2" id="KW-0812">Transmembrane</keyword>
<proteinExistence type="predicted"/>
<reference evidence="3" key="1">
    <citation type="journal article" date="2014" name="Int. J. Syst. Evol. Microbiol.">
        <title>Complete genome sequence of Corynebacterium casei LMG S-19264T (=DSM 44701T), isolated from a smear-ripened cheese.</title>
        <authorList>
            <consortium name="US DOE Joint Genome Institute (JGI-PGF)"/>
            <person name="Walter F."/>
            <person name="Albersmeier A."/>
            <person name="Kalinowski J."/>
            <person name="Ruckert C."/>
        </authorList>
    </citation>
    <scope>NUCLEOTIDE SEQUENCE</scope>
    <source>
        <strain evidence="3">VKM Ac-1321</strain>
    </source>
</reference>
<keyword evidence="4" id="KW-1185">Reference proteome</keyword>
<evidence type="ECO:0000313" key="4">
    <source>
        <dbReference type="Proteomes" id="UP001143480"/>
    </source>
</evidence>
<comment type="caution">
    <text evidence="3">The sequence shown here is derived from an EMBL/GenBank/DDBJ whole genome shotgun (WGS) entry which is preliminary data.</text>
</comment>
<feature type="region of interest" description="Disordered" evidence="1">
    <location>
        <begin position="15"/>
        <end position="41"/>
    </location>
</feature>
<accession>A0A9W6KEB7</accession>
<dbReference type="Proteomes" id="UP001143480">
    <property type="component" value="Unassembled WGS sequence"/>
</dbReference>
<dbReference type="RefSeq" id="WP_261962750.1">
    <property type="nucleotide sequence ID" value="NZ_BAAAXA010000001.1"/>
</dbReference>
<protein>
    <submittedName>
        <fullName evidence="3">Uncharacterized protein</fullName>
    </submittedName>
</protein>
<keyword evidence="2" id="KW-0472">Membrane</keyword>
<gene>
    <name evidence="3" type="ORF">GCM10017581_016880</name>
</gene>
<evidence type="ECO:0000256" key="2">
    <source>
        <dbReference type="SAM" id="Phobius"/>
    </source>
</evidence>
<feature type="transmembrane region" description="Helical" evidence="2">
    <location>
        <begin position="44"/>
        <end position="65"/>
    </location>
</feature>
<organism evidence="3 4">
    <name type="scientific">Dactylosporangium matsuzakiense</name>
    <dbReference type="NCBI Taxonomy" id="53360"/>
    <lineage>
        <taxon>Bacteria</taxon>
        <taxon>Bacillati</taxon>
        <taxon>Actinomycetota</taxon>
        <taxon>Actinomycetes</taxon>
        <taxon>Micromonosporales</taxon>
        <taxon>Micromonosporaceae</taxon>
        <taxon>Dactylosporangium</taxon>
    </lineage>
</organism>